<accession>A0A8J3GB27</accession>
<dbReference type="AlphaFoldDB" id="A0A8J3GB27"/>
<sequence>MVWDVRLSRGRQVVKRSSGVDLLGKGMSKVPGTNFNKIFSSLFAELKELNYLCPTKAEES</sequence>
<proteinExistence type="predicted"/>
<organism evidence="1 2">
    <name type="scientific">Persicitalea jodogahamensis</name>
    <dbReference type="NCBI Taxonomy" id="402147"/>
    <lineage>
        <taxon>Bacteria</taxon>
        <taxon>Pseudomonadati</taxon>
        <taxon>Bacteroidota</taxon>
        <taxon>Cytophagia</taxon>
        <taxon>Cytophagales</taxon>
        <taxon>Spirosomataceae</taxon>
        <taxon>Persicitalea</taxon>
    </lineage>
</organism>
<protein>
    <submittedName>
        <fullName evidence="1">Uncharacterized protein</fullName>
    </submittedName>
</protein>
<reference evidence="1 2" key="1">
    <citation type="journal article" date="2014" name="Int. J. Syst. Evol. Microbiol.">
        <title>Complete genome sequence of Corynebacterium casei LMG S-19264T (=DSM 44701T), isolated from a smear-ripened cheese.</title>
        <authorList>
            <consortium name="US DOE Joint Genome Institute (JGI-PGF)"/>
            <person name="Walter F."/>
            <person name="Albersmeier A."/>
            <person name="Kalinowski J."/>
            <person name="Ruckert C."/>
        </authorList>
    </citation>
    <scope>NUCLEOTIDE SEQUENCE [LARGE SCALE GENOMIC DNA]</scope>
    <source>
        <strain evidence="1 2">KCTC 12866</strain>
    </source>
</reference>
<keyword evidence="2" id="KW-1185">Reference proteome</keyword>
<comment type="caution">
    <text evidence="1">The sequence shown here is derived from an EMBL/GenBank/DDBJ whole genome shotgun (WGS) entry which is preliminary data.</text>
</comment>
<dbReference type="EMBL" id="BMXF01000003">
    <property type="protein sequence ID" value="GHB78660.1"/>
    <property type="molecule type" value="Genomic_DNA"/>
</dbReference>
<evidence type="ECO:0000313" key="2">
    <source>
        <dbReference type="Proteomes" id="UP000598271"/>
    </source>
</evidence>
<gene>
    <name evidence="1" type="ORF">GCM10007390_36320</name>
</gene>
<name>A0A8J3GB27_9BACT</name>
<evidence type="ECO:0000313" key="1">
    <source>
        <dbReference type="EMBL" id="GHB78660.1"/>
    </source>
</evidence>
<dbReference type="Proteomes" id="UP000598271">
    <property type="component" value="Unassembled WGS sequence"/>
</dbReference>